<dbReference type="InterPro" id="IPR018247">
    <property type="entry name" value="EF_Hand_1_Ca_BS"/>
</dbReference>
<dbReference type="EMBL" id="JBBDGL010000001">
    <property type="protein sequence ID" value="MEJ1154789.1"/>
    <property type="molecule type" value="Genomic_DNA"/>
</dbReference>
<feature type="transmembrane region" description="Helical" evidence="1">
    <location>
        <begin position="334"/>
        <end position="352"/>
    </location>
</feature>
<accession>A0ABU8LTE0</accession>
<evidence type="ECO:0000313" key="3">
    <source>
        <dbReference type="EMBL" id="MEJ1154789.1"/>
    </source>
</evidence>
<dbReference type="Proteomes" id="UP001368654">
    <property type="component" value="Unassembled WGS sequence"/>
</dbReference>
<feature type="transmembrane region" description="Helical" evidence="1">
    <location>
        <begin position="308"/>
        <end position="327"/>
    </location>
</feature>
<feature type="transmembrane region" description="Helical" evidence="1">
    <location>
        <begin position="267"/>
        <end position="288"/>
    </location>
</feature>
<keyword evidence="4" id="KW-1185">Reference proteome</keyword>
<organism evidence="3 4">
    <name type="scientific">Microbacterium marmarense</name>
    <dbReference type="NCBI Taxonomy" id="3122051"/>
    <lineage>
        <taxon>Bacteria</taxon>
        <taxon>Bacillati</taxon>
        <taxon>Actinomycetota</taxon>
        <taxon>Actinomycetes</taxon>
        <taxon>Micrococcales</taxon>
        <taxon>Microbacteriaceae</taxon>
        <taxon>Microbacterium</taxon>
    </lineage>
</organism>
<evidence type="ECO:0000313" key="4">
    <source>
        <dbReference type="Proteomes" id="UP001368654"/>
    </source>
</evidence>
<comment type="caution">
    <text evidence="3">The sequence shown here is derived from an EMBL/GenBank/DDBJ whole genome shotgun (WGS) entry which is preliminary data.</text>
</comment>
<feature type="chain" id="PRO_5045609467" evidence="2">
    <location>
        <begin position="23"/>
        <end position="358"/>
    </location>
</feature>
<gene>
    <name evidence="3" type="ORF">WDU96_04130</name>
</gene>
<feature type="transmembrane region" description="Helical" evidence="1">
    <location>
        <begin position="182"/>
        <end position="200"/>
    </location>
</feature>
<keyword evidence="1" id="KW-0812">Transmembrane</keyword>
<dbReference type="RefSeq" id="WP_337337217.1">
    <property type="nucleotide sequence ID" value="NZ_JBBDGL010000001.1"/>
</dbReference>
<evidence type="ECO:0000256" key="2">
    <source>
        <dbReference type="SAM" id="SignalP"/>
    </source>
</evidence>
<protein>
    <submittedName>
        <fullName evidence="3">HupE/UreJ family protein</fullName>
    </submittedName>
</protein>
<dbReference type="PROSITE" id="PS00018">
    <property type="entry name" value="EF_HAND_1"/>
    <property type="match status" value="1"/>
</dbReference>
<keyword evidence="1" id="KW-1133">Transmembrane helix</keyword>
<proteinExistence type="predicted"/>
<feature type="transmembrane region" description="Helical" evidence="1">
    <location>
        <begin position="212"/>
        <end position="235"/>
    </location>
</feature>
<evidence type="ECO:0000256" key="1">
    <source>
        <dbReference type="SAM" id="Phobius"/>
    </source>
</evidence>
<sequence length="358" mass="37378">MSVLIGVAMLLGLLTIASPAAAHDGTIALTLAVEDGRIVGTGLVAFEDVGLEDTSGDGLIDQSEIGAQQSALAENLVSIVKDNVELTVNGGAVEIIGAGLGADESVVASEYIGLAFATAEFGDEDVAQLEVVWQFTSPTNSVVVSQNDELVIGHLSDDGAVTFTLDGWATAASFFFQGIEHIRLGLDHALFLIVLALGVVGARVDRSTMWRVVKLVTAFTVGHAISLCLAYFEIFPVPAEIVEPAIALSIVAVAALAALGRLGKHPWWIAGVIGLVHGLGFASSLARLGLATQNHIVALLMFNLGIDVAQLAVVAIVLAVYALLGWLLPRQLEYVRIAVCVAVGLVGLYWTVTRVLPV</sequence>
<dbReference type="InterPro" id="IPR032809">
    <property type="entry name" value="Put_HupE_UreJ"/>
</dbReference>
<feature type="transmembrane region" description="Helical" evidence="1">
    <location>
        <begin position="241"/>
        <end position="260"/>
    </location>
</feature>
<name>A0ABU8LTE0_9MICO</name>
<feature type="signal peptide" evidence="2">
    <location>
        <begin position="1"/>
        <end position="22"/>
    </location>
</feature>
<keyword evidence="1" id="KW-0472">Membrane</keyword>
<keyword evidence="2" id="KW-0732">Signal</keyword>
<dbReference type="Pfam" id="PF13795">
    <property type="entry name" value="HupE_UreJ_2"/>
    <property type="match status" value="1"/>
</dbReference>
<reference evidence="3 4" key="1">
    <citation type="submission" date="2024-02" db="EMBL/GenBank/DDBJ databases">
        <authorList>
            <person name="Saticioglu I.B."/>
        </authorList>
    </citation>
    <scope>NUCLEOTIDE SEQUENCE [LARGE SCALE GENOMIC DNA]</scope>
    <source>
        <strain evidence="3 4">Mu-86</strain>
    </source>
</reference>